<evidence type="ECO:0000313" key="2">
    <source>
        <dbReference type="Proteomes" id="UP000886998"/>
    </source>
</evidence>
<organism evidence="1 2">
    <name type="scientific">Trichonephila inaurata madagascariensis</name>
    <dbReference type="NCBI Taxonomy" id="2747483"/>
    <lineage>
        <taxon>Eukaryota</taxon>
        <taxon>Metazoa</taxon>
        <taxon>Ecdysozoa</taxon>
        <taxon>Arthropoda</taxon>
        <taxon>Chelicerata</taxon>
        <taxon>Arachnida</taxon>
        <taxon>Araneae</taxon>
        <taxon>Araneomorphae</taxon>
        <taxon>Entelegynae</taxon>
        <taxon>Araneoidea</taxon>
        <taxon>Nephilidae</taxon>
        <taxon>Trichonephila</taxon>
        <taxon>Trichonephila inaurata</taxon>
    </lineage>
</organism>
<gene>
    <name evidence="1" type="ORF">TNIN_63781</name>
</gene>
<evidence type="ECO:0000313" key="1">
    <source>
        <dbReference type="EMBL" id="GFY53305.1"/>
    </source>
</evidence>
<dbReference type="Proteomes" id="UP000886998">
    <property type="component" value="Unassembled WGS sequence"/>
</dbReference>
<keyword evidence="2" id="KW-1185">Reference proteome</keyword>
<proteinExistence type="predicted"/>
<reference evidence="1" key="1">
    <citation type="submission" date="2020-08" db="EMBL/GenBank/DDBJ databases">
        <title>Multicomponent nature underlies the extraordinary mechanical properties of spider dragline silk.</title>
        <authorList>
            <person name="Kono N."/>
            <person name="Nakamura H."/>
            <person name="Mori M."/>
            <person name="Yoshida Y."/>
            <person name="Ohtoshi R."/>
            <person name="Malay A.D."/>
            <person name="Moran D.A.P."/>
            <person name="Tomita M."/>
            <person name="Numata K."/>
            <person name="Arakawa K."/>
        </authorList>
    </citation>
    <scope>NUCLEOTIDE SEQUENCE</scope>
</reference>
<dbReference type="EMBL" id="BMAV01009203">
    <property type="protein sequence ID" value="GFY53305.1"/>
    <property type="molecule type" value="Genomic_DNA"/>
</dbReference>
<name>A0A8X6XIJ2_9ARAC</name>
<comment type="caution">
    <text evidence="1">The sequence shown here is derived from an EMBL/GenBank/DDBJ whole genome shotgun (WGS) entry which is preliminary data.</text>
</comment>
<dbReference type="AlphaFoldDB" id="A0A8X6XIJ2"/>
<accession>A0A8X6XIJ2</accession>
<sequence>MANVETGGNSSCLRSGRPMILACLHYGPCDSKTMVPLSTRELECEAFSKIVSGQKIIGYDVVLNSHHDRHLCLLDFFL</sequence>
<protein>
    <submittedName>
        <fullName evidence="1">Uncharacterized protein</fullName>
    </submittedName>
</protein>